<name>A0A1S3CVY2_DIACI</name>
<dbReference type="AlphaFoldDB" id="A0A1S3CVY2"/>
<dbReference type="GeneID" id="103506215"/>
<evidence type="ECO:0000313" key="3">
    <source>
        <dbReference type="RefSeq" id="XP_017298256.1"/>
    </source>
</evidence>
<dbReference type="PANTHER" id="PTHR21174">
    <property type="match status" value="1"/>
</dbReference>
<dbReference type="KEGG" id="dci:103506215"/>
<dbReference type="RefSeq" id="XP_008468825.1">
    <property type="nucleotide sequence ID" value="XM_008470603.3"/>
</dbReference>
<sequence>MSDCLERTWEAITASYGIDDNFRDEWWIKILQNYSDERRKYHNLTFLENKFKHLDEVKHKIKNINVLSFAIFFQYLEYDPSQGQTCQDRNLEQFWKFVNEARISNQDDTGIYSEVTYLLNIESTDEHKAPDTYGNDDIHYFLDLDMLELGTPPEDYLSYTQKLREEYEFLTDQVYFSLRIKLLQNFLQIPNIYATKEFRDRYESIARTNIEQEIQRLQ</sequence>
<keyword evidence="1" id="KW-1185">Reference proteome</keyword>
<protein>
    <submittedName>
        <fullName evidence="2 3">Uncharacterized protein LOC103506215</fullName>
    </submittedName>
</protein>
<dbReference type="PANTHER" id="PTHR21174:SF0">
    <property type="entry name" value="HD PHOSPHOHYDROLASE FAMILY PROTEIN-RELATED"/>
    <property type="match status" value="1"/>
</dbReference>
<dbReference type="PaxDb" id="121845-A0A1S3CVY2"/>
<dbReference type="RefSeq" id="XP_017298256.1">
    <property type="nucleotide sequence ID" value="XM_017442767.2"/>
</dbReference>
<dbReference type="PIRSF" id="PIRSF035170">
    <property type="entry name" value="HD_phosphohydro"/>
    <property type="match status" value="1"/>
</dbReference>
<reference evidence="2 3" key="1">
    <citation type="submission" date="2025-04" db="UniProtKB">
        <authorList>
            <consortium name="RefSeq"/>
        </authorList>
    </citation>
    <scope>IDENTIFICATION</scope>
</reference>
<gene>
    <name evidence="2 3" type="primary">LOC103506215</name>
</gene>
<dbReference type="OMA" id="EPHRAYH"/>
<evidence type="ECO:0000313" key="1">
    <source>
        <dbReference type="Proteomes" id="UP000079169"/>
    </source>
</evidence>
<dbReference type="STRING" id="121845.A0A1S3CVY2"/>
<dbReference type="Proteomes" id="UP000079169">
    <property type="component" value="Unplaced"/>
</dbReference>
<organism evidence="1 2">
    <name type="scientific">Diaphorina citri</name>
    <name type="common">Asian citrus psyllid</name>
    <dbReference type="NCBI Taxonomy" id="121845"/>
    <lineage>
        <taxon>Eukaryota</taxon>
        <taxon>Metazoa</taxon>
        <taxon>Ecdysozoa</taxon>
        <taxon>Arthropoda</taxon>
        <taxon>Hexapoda</taxon>
        <taxon>Insecta</taxon>
        <taxon>Pterygota</taxon>
        <taxon>Neoptera</taxon>
        <taxon>Paraneoptera</taxon>
        <taxon>Hemiptera</taxon>
        <taxon>Sternorrhyncha</taxon>
        <taxon>Psylloidea</taxon>
        <taxon>Psyllidae</taxon>
        <taxon>Diaphorininae</taxon>
        <taxon>Diaphorina</taxon>
    </lineage>
</organism>
<accession>A0A1S3CVY2</accession>
<proteinExistence type="predicted"/>
<evidence type="ECO:0000313" key="2">
    <source>
        <dbReference type="RefSeq" id="XP_008468825.1"/>
    </source>
</evidence>
<dbReference type="InterPro" id="IPR009218">
    <property type="entry name" value="HD_phosphohydro"/>
</dbReference>